<sequence>MTSAKRLSYPVYVVALLAMIGICSQVAQGYGNDAIGLCPESGVCFIRSDGRQAGCSGDCRCISDRYNEGIYDGWGHCYG</sequence>
<proteinExistence type="evidence at transcript level"/>
<accession>A0A0C9SCQ1</accession>
<protein>
    <submittedName>
        <fullName evidence="2">Putative secreted protein</fullName>
    </submittedName>
</protein>
<feature type="signal peptide" evidence="1">
    <location>
        <begin position="1"/>
        <end position="29"/>
    </location>
</feature>
<feature type="chain" id="PRO_5002219774" evidence="1">
    <location>
        <begin position="30"/>
        <end position="79"/>
    </location>
</feature>
<organism evidence="2">
    <name type="scientific">Amblyomma americanum</name>
    <name type="common">Lone star tick</name>
    <dbReference type="NCBI Taxonomy" id="6943"/>
    <lineage>
        <taxon>Eukaryota</taxon>
        <taxon>Metazoa</taxon>
        <taxon>Ecdysozoa</taxon>
        <taxon>Arthropoda</taxon>
        <taxon>Chelicerata</taxon>
        <taxon>Arachnida</taxon>
        <taxon>Acari</taxon>
        <taxon>Parasitiformes</taxon>
        <taxon>Ixodida</taxon>
        <taxon>Ixodoidea</taxon>
        <taxon>Ixodidae</taxon>
        <taxon>Amblyomminae</taxon>
        <taxon>Amblyomma</taxon>
    </lineage>
</organism>
<keyword evidence="1" id="KW-0732">Signal</keyword>
<name>A0A0C9SCQ1_AMBAM</name>
<evidence type="ECO:0000256" key="1">
    <source>
        <dbReference type="SAM" id="SignalP"/>
    </source>
</evidence>
<dbReference type="EMBL" id="GBZX01001208">
    <property type="protein sequence ID" value="JAG91532.1"/>
    <property type="molecule type" value="mRNA"/>
</dbReference>
<reference evidence="2" key="1">
    <citation type="journal article" date="2015" name="PLoS ONE">
        <title>An Insight into the Sialome of the Lone Star Tick, Amblyomma americanum, with a Glimpse on Its Time Dependent Gene Expression.</title>
        <authorList>
            <person name="Karim S."/>
            <person name="Ribeiro J.M."/>
        </authorList>
    </citation>
    <scope>NUCLEOTIDE SEQUENCE</scope>
    <source>
        <tissue evidence="2">Salivary gland</tissue>
    </source>
</reference>
<evidence type="ECO:0000313" key="2">
    <source>
        <dbReference type="EMBL" id="JAG91532.1"/>
    </source>
</evidence>
<dbReference type="AlphaFoldDB" id="A0A0C9SCQ1"/>